<dbReference type="RefSeq" id="WP_120176324.1">
    <property type="nucleotide sequence ID" value="NZ_AP018786.1"/>
</dbReference>
<keyword evidence="3" id="KW-0597">Phosphoprotein</keyword>
<dbReference type="PROSITE" id="PS50109">
    <property type="entry name" value="HIS_KIN"/>
    <property type="match status" value="1"/>
</dbReference>
<protein>
    <recommendedName>
        <fullName evidence="2">histidine kinase</fullName>
        <ecNumber evidence="2">2.7.13.3</ecNumber>
    </recommendedName>
</protein>
<dbReference type="AlphaFoldDB" id="A0A2Z6I857"/>
<evidence type="ECO:0000256" key="1">
    <source>
        <dbReference type="ARBA" id="ARBA00000085"/>
    </source>
</evidence>
<dbReference type="SUPFAM" id="SSF55785">
    <property type="entry name" value="PYP-like sensor domain (PAS domain)"/>
    <property type="match status" value="1"/>
</dbReference>
<gene>
    <name evidence="11" type="ORF">SUTMEG_05260</name>
</gene>
<dbReference type="KEGG" id="sutt:SUTMEG_05260"/>
<dbReference type="InterPro" id="IPR003661">
    <property type="entry name" value="HisK_dim/P_dom"/>
</dbReference>
<dbReference type="EC" id="2.7.13.3" evidence="2"/>
<evidence type="ECO:0000256" key="2">
    <source>
        <dbReference type="ARBA" id="ARBA00012438"/>
    </source>
</evidence>
<dbReference type="InterPro" id="IPR004358">
    <property type="entry name" value="Sig_transdc_His_kin-like_C"/>
</dbReference>
<dbReference type="PRINTS" id="PR00344">
    <property type="entry name" value="BCTRLSENSOR"/>
</dbReference>
<dbReference type="Pfam" id="PF00512">
    <property type="entry name" value="HisKA"/>
    <property type="match status" value="1"/>
</dbReference>
<dbReference type="EMBL" id="AP018786">
    <property type="protein sequence ID" value="BBF22635.1"/>
    <property type="molecule type" value="Genomic_DNA"/>
</dbReference>
<evidence type="ECO:0000256" key="7">
    <source>
        <dbReference type="ARBA" id="ARBA00022840"/>
    </source>
</evidence>
<evidence type="ECO:0000313" key="12">
    <source>
        <dbReference type="Proteomes" id="UP000271003"/>
    </source>
</evidence>
<dbReference type="SUPFAM" id="SSF47384">
    <property type="entry name" value="Homodimeric domain of signal transducing histidine kinase"/>
    <property type="match status" value="1"/>
</dbReference>
<dbReference type="Gene3D" id="1.10.287.130">
    <property type="match status" value="1"/>
</dbReference>
<dbReference type="InterPro" id="IPR035965">
    <property type="entry name" value="PAS-like_dom_sf"/>
</dbReference>
<keyword evidence="12" id="KW-1185">Reference proteome</keyword>
<dbReference type="SMART" id="SM00387">
    <property type="entry name" value="HATPase_c"/>
    <property type="match status" value="1"/>
</dbReference>
<dbReference type="InterPro" id="IPR036097">
    <property type="entry name" value="HisK_dim/P_sf"/>
</dbReference>
<dbReference type="Proteomes" id="UP000271003">
    <property type="component" value="Chromosome"/>
</dbReference>
<name>A0A2Z6I857_9BURK</name>
<keyword evidence="4" id="KW-0808">Transferase</keyword>
<dbReference type="InterPro" id="IPR003594">
    <property type="entry name" value="HATPase_dom"/>
</dbReference>
<dbReference type="PANTHER" id="PTHR43065:SF10">
    <property type="entry name" value="PEROXIDE STRESS-ACTIVATED HISTIDINE KINASE MAK3"/>
    <property type="match status" value="1"/>
</dbReference>
<dbReference type="GO" id="GO:0005524">
    <property type="term" value="F:ATP binding"/>
    <property type="evidence" value="ECO:0007669"/>
    <property type="project" value="UniProtKB-KW"/>
</dbReference>
<dbReference type="OrthoDB" id="9789238at2"/>
<dbReference type="CDD" id="cd00082">
    <property type="entry name" value="HisKA"/>
    <property type="match status" value="1"/>
</dbReference>
<feature type="domain" description="Histidine kinase" evidence="10">
    <location>
        <begin position="160"/>
        <end position="376"/>
    </location>
</feature>
<comment type="catalytic activity">
    <reaction evidence="1">
        <text>ATP + protein L-histidine = ADP + protein N-phospho-L-histidine.</text>
        <dbReference type="EC" id="2.7.13.3"/>
    </reaction>
</comment>
<dbReference type="SMART" id="SM00388">
    <property type="entry name" value="HisKA"/>
    <property type="match status" value="1"/>
</dbReference>
<evidence type="ECO:0000256" key="8">
    <source>
        <dbReference type="ARBA" id="ARBA00023012"/>
    </source>
</evidence>
<dbReference type="GO" id="GO:0000155">
    <property type="term" value="F:phosphorelay sensor kinase activity"/>
    <property type="evidence" value="ECO:0007669"/>
    <property type="project" value="InterPro"/>
</dbReference>
<evidence type="ECO:0000256" key="5">
    <source>
        <dbReference type="ARBA" id="ARBA00022741"/>
    </source>
</evidence>
<accession>A0A2Z6I857</accession>
<evidence type="ECO:0000256" key="3">
    <source>
        <dbReference type="ARBA" id="ARBA00022553"/>
    </source>
</evidence>
<evidence type="ECO:0000259" key="10">
    <source>
        <dbReference type="PROSITE" id="PS50109"/>
    </source>
</evidence>
<evidence type="ECO:0000313" key="11">
    <source>
        <dbReference type="EMBL" id="BBF22635.1"/>
    </source>
</evidence>
<dbReference type="InterPro" id="IPR005467">
    <property type="entry name" value="His_kinase_dom"/>
</dbReference>
<dbReference type="PANTHER" id="PTHR43065">
    <property type="entry name" value="SENSOR HISTIDINE KINASE"/>
    <property type="match status" value="1"/>
</dbReference>
<proteinExistence type="predicted"/>
<dbReference type="InterPro" id="IPR036890">
    <property type="entry name" value="HATPase_C_sf"/>
</dbReference>
<keyword evidence="7" id="KW-0067">ATP-binding</keyword>
<reference evidence="11 12" key="1">
    <citation type="journal article" date="2018" name="Int. J. Syst. Evol. Microbiol.">
        <title>Mesosutterella multiformis gen. nov., sp. nov., a member of the family Sutterellaceae and Sutterella megalosphaeroides sp. nov., isolated from human faeces.</title>
        <authorList>
            <person name="Sakamoto M."/>
            <person name="Ikeyama N."/>
            <person name="Kunihiro T."/>
            <person name="Iino T."/>
            <person name="Yuki M."/>
            <person name="Ohkuma M."/>
        </authorList>
    </citation>
    <scope>NUCLEOTIDE SEQUENCE [LARGE SCALE GENOMIC DNA]</scope>
    <source>
        <strain evidence="11 12">6FBBBH3</strain>
    </source>
</reference>
<dbReference type="Pfam" id="PF02518">
    <property type="entry name" value="HATPase_c"/>
    <property type="match status" value="1"/>
</dbReference>
<evidence type="ECO:0000256" key="9">
    <source>
        <dbReference type="SAM" id="MobiDB-lite"/>
    </source>
</evidence>
<dbReference type="Gene3D" id="3.30.565.10">
    <property type="entry name" value="Histidine kinase-like ATPase, C-terminal domain"/>
    <property type="match status" value="1"/>
</dbReference>
<dbReference type="SUPFAM" id="SSF55874">
    <property type="entry name" value="ATPase domain of HSP90 chaperone/DNA topoisomerase II/histidine kinase"/>
    <property type="match status" value="1"/>
</dbReference>
<keyword evidence="5" id="KW-0547">Nucleotide-binding</keyword>
<keyword evidence="6" id="KW-0418">Kinase</keyword>
<feature type="region of interest" description="Disordered" evidence="9">
    <location>
        <begin position="379"/>
        <end position="400"/>
    </location>
</feature>
<evidence type="ECO:0000256" key="6">
    <source>
        <dbReference type="ARBA" id="ARBA00022777"/>
    </source>
</evidence>
<evidence type="ECO:0000256" key="4">
    <source>
        <dbReference type="ARBA" id="ARBA00022679"/>
    </source>
</evidence>
<keyword evidence="8" id="KW-0902">Two-component regulatory system</keyword>
<organism evidence="11 12">
    <name type="scientific">Sutterella megalosphaeroides</name>
    <dbReference type="NCBI Taxonomy" id="2494234"/>
    <lineage>
        <taxon>Bacteria</taxon>
        <taxon>Pseudomonadati</taxon>
        <taxon>Pseudomonadota</taxon>
        <taxon>Betaproteobacteria</taxon>
        <taxon>Burkholderiales</taxon>
        <taxon>Sutterellaceae</taxon>
        <taxon>Sutterella</taxon>
    </lineage>
</organism>
<sequence length="400" mass="43771">MTTDHLLEPAWERLTTALWVLDARGRILTANAAAEAFAAKTRRGLAGLDFSTFVEETGALVAHLGAERGDLPQDGEELSANGSGNASNVSGIATASTLSHFNLGPDGERPVRAVFSRWEEPRIPGSAFLVETIDLTDVLRDERRRLEAEVARANRELLRNLAHEVKNPLGGIRGAAQLLESDLTCDEDRECTGVILDEADRLTRLVERLLEPYRSAERTGPVELHELLEHVKSLIAHEFPEVAFVRDYDVSIPPVLADEGRLTQVFLNLVRNAAEALRGGAVAEPRIELRTRFVRDAFVGDVRRKRALALDVLDNGPGIPEAIRDRIFFPLVTGRAEGSGLGLSLVKSYVEEAGGSVLVESRPGRTVFRVLLPFEPAKPAASRNARNHPLGTDNDQGERN</sequence>